<dbReference type="AlphaFoldDB" id="A0A840WJS7"/>
<organism evidence="8 9">
    <name type="scientific">Rubricella aquisinus</name>
    <dbReference type="NCBI Taxonomy" id="2028108"/>
    <lineage>
        <taxon>Bacteria</taxon>
        <taxon>Pseudomonadati</taxon>
        <taxon>Pseudomonadota</taxon>
        <taxon>Alphaproteobacteria</taxon>
        <taxon>Rhodobacterales</taxon>
        <taxon>Paracoccaceae</taxon>
        <taxon>Rubricella</taxon>
    </lineage>
</organism>
<dbReference type="EC" id="2.3.1.15" evidence="3"/>
<name>A0A840WJS7_9RHOB</name>
<dbReference type="GO" id="GO:0012505">
    <property type="term" value="C:endomembrane system"/>
    <property type="evidence" value="ECO:0007669"/>
    <property type="project" value="UniProtKB-SubCell"/>
</dbReference>
<dbReference type="SMART" id="SM00563">
    <property type="entry name" value="PlsC"/>
    <property type="match status" value="1"/>
</dbReference>
<keyword evidence="6" id="KW-0812">Transmembrane</keyword>
<comment type="subcellular location">
    <subcellularLocation>
        <location evidence="1">Endomembrane system</location>
        <topology evidence="1">Peripheral membrane protein</topology>
    </subcellularLocation>
</comment>
<dbReference type="UniPathway" id="UPA00557">
    <property type="reaction ID" value="UER00612"/>
</dbReference>
<evidence type="ECO:0000259" key="7">
    <source>
        <dbReference type="SMART" id="SM00563"/>
    </source>
</evidence>
<sequence>MTLPLWIVILGALALALLIIQRALVPSVRWFFRGRVERAFEELNERLQLKIPAFAITKRRVLVDRLEYDPDVMAAVEAEADSTGEPREVVAQRAGRYAREIVPYFSPMAYFGFGTRLSKFIAQAFYRVRLGYADDEALAEIDPNATVIFVMNHRSNIDYLLVTYLAAERSALSYAAGEWARVWPLEQIAKAMGAFFIRRKSHNPLYRRVLARYVQMATEGGVTQAVFPEGGLSRDGKLGLPKLGLISYVLEDFDPAKSRDVVFVPVGLNYDRVLEDRVLTGAQLDENGRPRFRAGIGTSVKFFSKQLWLRMRGKFHKFGYACVSFGTPVSLRAFVAENGKDMQAVQALGRTLIREVGQVVPILPVALVATVMQRVDGAIAEGDLHRQAAELRAELEARGGHFHLPRLDFDYTLKVGLRMLKERRLMIEEDGHWRVNPDQRHLIDYYANSIAHL</sequence>
<dbReference type="GO" id="GO:0016024">
    <property type="term" value="P:CDP-diacylglycerol biosynthetic process"/>
    <property type="evidence" value="ECO:0007669"/>
    <property type="project" value="UniProtKB-UniPathway"/>
</dbReference>
<comment type="caution">
    <text evidence="8">The sequence shown here is derived from an EMBL/GenBank/DDBJ whole genome shotgun (WGS) entry which is preliminary data.</text>
</comment>
<gene>
    <name evidence="8" type="ORF">FHS89_000431</name>
</gene>
<dbReference type="GO" id="GO:0004366">
    <property type="term" value="F:glycerol-3-phosphate O-acyltransferase activity"/>
    <property type="evidence" value="ECO:0007669"/>
    <property type="project" value="UniProtKB-EC"/>
</dbReference>
<dbReference type="EMBL" id="JACIJS010000001">
    <property type="protein sequence ID" value="MBB5514433.1"/>
    <property type="molecule type" value="Genomic_DNA"/>
</dbReference>
<dbReference type="SUPFAM" id="SSF69593">
    <property type="entry name" value="Glycerol-3-phosphate (1)-acyltransferase"/>
    <property type="match status" value="1"/>
</dbReference>
<dbReference type="Pfam" id="PF01553">
    <property type="entry name" value="Acyltransferase"/>
    <property type="match status" value="1"/>
</dbReference>
<comment type="pathway">
    <text evidence="2">Phospholipid metabolism; CDP-diacylglycerol biosynthesis; CDP-diacylglycerol from sn-glycerol 3-phosphate: step 1/3.</text>
</comment>
<proteinExistence type="predicted"/>
<reference evidence="8 9" key="1">
    <citation type="submission" date="2020-08" db="EMBL/GenBank/DDBJ databases">
        <title>Genomic Encyclopedia of Type Strains, Phase IV (KMG-IV): sequencing the most valuable type-strain genomes for metagenomic binning, comparative biology and taxonomic classification.</title>
        <authorList>
            <person name="Goeker M."/>
        </authorList>
    </citation>
    <scope>NUCLEOTIDE SEQUENCE [LARGE SCALE GENOMIC DNA]</scope>
    <source>
        <strain evidence="8 9">DSM 103377</strain>
    </source>
</reference>
<feature type="domain" description="Phospholipid/glycerol acyltransferase" evidence="7">
    <location>
        <begin position="147"/>
        <end position="271"/>
    </location>
</feature>
<comment type="catalytic activity">
    <reaction evidence="5">
        <text>sn-glycerol 3-phosphate + an acyl-CoA = a 1-acyl-sn-glycero-3-phosphate + CoA</text>
        <dbReference type="Rhea" id="RHEA:15325"/>
        <dbReference type="ChEBI" id="CHEBI:57287"/>
        <dbReference type="ChEBI" id="CHEBI:57597"/>
        <dbReference type="ChEBI" id="CHEBI:57970"/>
        <dbReference type="ChEBI" id="CHEBI:58342"/>
        <dbReference type="EC" id="2.3.1.15"/>
    </reaction>
</comment>
<evidence type="ECO:0000256" key="6">
    <source>
        <dbReference type="SAM" id="Phobius"/>
    </source>
</evidence>
<dbReference type="InterPro" id="IPR002123">
    <property type="entry name" value="Plipid/glycerol_acylTrfase"/>
</dbReference>
<keyword evidence="6" id="KW-0472">Membrane</keyword>
<evidence type="ECO:0000256" key="2">
    <source>
        <dbReference type="ARBA" id="ARBA00004765"/>
    </source>
</evidence>
<keyword evidence="8" id="KW-0012">Acyltransferase</keyword>
<dbReference type="InterPro" id="IPR022284">
    <property type="entry name" value="GPAT/DHAPAT"/>
</dbReference>
<dbReference type="RefSeq" id="WP_343051315.1">
    <property type="nucleotide sequence ID" value="NZ_JACIJS010000001.1"/>
</dbReference>
<protein>
    <recommendedName>
        <fullName evidence="4">Glycerol-3-phosphate acyltransferase</fullName>
        <ecNumber evidence="3">2.3.1.15</ecNumber>
    </recommendedName>
</protein>
<accession>A0A840WJS7</accession>
<keyword evidence="6" id="KW-1133">Transmembrane helix</keyword>
<evidence type="ECO:0000256" key="5">
    <source>
        <dbReference type="ARBA" id="ARBA00048427"/>
    </source>
</evidence>
<evidence type="ECO:0000256" key="1">
    <source>
        <dbReference type="ARBA" id="ARBA00004184"/>
    </source>
</evidence>
<dbReference type="PANTHER" id="PTHR12563:SF17">
    <property type="entry name" value="DIHYDROXYACETONE PHOSPHATE ACYLTRANSFERASE"/>
    <property type="match status" value="1"/>
</dbReference>
<dbReference type="Pfam" id="PF19277">
    <property type="entry name" value="GPAT_C"/>
    <property type="match status" value="1"/>
</dbReference>
<evidence type="ECO:0000313" key="9">
    <source>
        <dbReference type="Proteomes" id="UP000553766"/>
    </source>
</evidence>
<dbReference type="InterPro" id="IPR045520">
    <property type="entry name" value="GPAT/DHAPAT_C"/>
</dbReference>
<dbReference type="Proteomes" id="UP000553766">
    <property type="component" value="Unassembled WGS sequence"/>
</dbReference>
<keyword evidence="8" id="KW-0808">Transferase</keyword>
<dbReference type="PANTHER" id="PTHR12563">
    <property type="entry name" value="GLYCEROL-3-PHOSPHATE ACYLTRANSFERASE"/>
    <property type="match status" value="1"/>
</dbReference>
<feature type="transmembrane region" description="Helical" evidence="6">
    <location>
        <begin position="6"/>
        <end position="25"/>
    </location>
</feature>
<evidence type="ECO:0000256" key="4">
    <source>
        <dbReference type="ARBA" id="ARBA00013432"/>
    </source>
</evidence>
<keyword evidence="9" id="KW-1185">Reference proteome</keyword>
<evidence type="ECO:0000256" key="3">
    <source>
        <dbReference type="ARBA" id="ARBA00013113"/>
    </source>
</evidence>
<evidence type="ECO:0000313" key="8">
    <source>
        <dbReference type="EMBL" id="MBB5514433.1"/>
    </source>
</evidence>